<dbReference type="PANTHER" id="PTHR45759">
    <property type="entry name" value="NUCLEOLAR GTP-BINDING PROTEIN 1"/>
    <property type="match status" value="1"/>
</dbReference>
<dbReference type="GeneID" id="19017978"/>
<dbReference type="GO" id="GO:0005525">
    <property type="term" value="F:GTP binding"/>
    <property type="evidence" value="ECO:0007669"/>
    <property type="project" value="UniProtKB-KW"/>
</dbReference>
<dbReference type="eggNOG" id="KOG1490">
    <property type="taxonomic scope" value="Eukaryota"/>
</dbReference>
<evidence type="ECO:0000259" key="4">
    <source>
        <dbReference type="Pfam" id="PF17835"/>
    </source>
</evidence>
<dbReference type="OrthoDB" id="415015at2759"/>
<dbReference type="RefSeq" id="XP_007515108.1">
    <property type="nucleotide sequence ID" value="XM_007515046.1"/>
</dbReference>
<organism evidence="5 6">
    <name type="scientific">Bathycoccus prasinos</name>
    <dbReference type="NCBI Taxonomy" id="41875"/>
    <lineage>
        <taxon>Eukaryota</taxon>
        <taxon>Viridiplantae</taxon>
        <taxon>Chlorophyta</taxon>
        <taxon>Mamiellophyceae</taxon>
        <taxon>Mamiellales</taxon>
        <taxon>Bathycoccaceae</taxon>
        <taxon>Bathycoccus</taxon>
    </lineage>
</organism>
<dbReference type="STRING" id="41875.K8E8N3"/>
<keyword evidence="6" id="KW-1185">Reference proteome</keyword>
<reference evidence="5 6" key="1">
    <citation type="submission" date="2011-10" db="EMBL/GenBank/DDBJ databases">
        <authorList>
            <person name="Genoscope - CEA"/>
        </authorList>
    </citation>
    <scope>NUCLEOTIDE SEQUENCE [LARGE SCALE GENOMIC DNA]</scope>
    <source>
        <strain evidence="5 6">RCC 1105</strain>
    </source>
</reference>
<evidence type="ECO:0008006" key="7">
    <source>
        <dbReference type="Google" id="ProtNLM"/>
    </source>
</evidence>
<sequence length="442" mass="49260">MTTRRRHRSLGTFCTNRRKTTTPFSVASDSSSSSSSSSSGGEETKHSLRDEKETKERTISAATTKNMKTGVLNRVPNVAQSKDILLSGLKRSSRITHTSGLRVPLLKERNKSAKQLDGLTTALCKPLGEYVKGFPKIDRLHPFEKALLELTVDPETYAKTISEVDQARKSMLTMGKEYSSRAKNGKTEKETKAVREEGFKNMEARFVKSQAKFEKLKEMAKKLRRLPVAELETPTVAMVGAPNVGKSSLVRSVSSGVPEVNNYPFTTRGVIMGHFFIEDRRHVVTDTPGLIFRVDEERNKIERLAIATLEHLPVCAVFVTDLSGLSGTSVEDQLALREELRERFASRRPWLDVLSKCELVPALGGKLDESLESTWTEKDAKSTEAAAKMLKESGAMVTSVVDGVGISELKAVLEDEQLYDSILELKRSRFRSDNEDDDEEQR</sequence>
<name>K8E8N3_9CHLO</name>
<dbReference type="InterPro" id="IPR041623">
    <property type="entry name" value="NOG1_N"/>
</dbReference>
<evidence type="ECO:0000313" key="5">
    <source>
        <dbReference type="EMBL" id="CCO13987.1"/>
    </source>
</evidence>
<dbReference type="InterPro" id="IPR010674">
    <property type="entry name" value="NOG1_Rossman_fold_dom"/>
</dbReference>
<dbReference type="PRINTS" id="PR00326">
    <property type="entry name" value="GTP1OBG"/>
</dbReference>
<dbReference type="EMBL" id="FO082278">
    <property type="protein sequence ID" value="CCO13987.1"/>
    <property type="molecule type" value="Genomic_DNA"/>
</dbReference>
<feature type="compositionally biased region" description="Basic and acidic residues" evidence="2">
    <location>
        <begin position="42"/>
        <end position="58"/>
    </location>
</feature>
<keyword evidence="1" id="KW-0342">GTP-binding</keyword>
<dbReference type="SUPFAM" id="SSF52540">
    <property type="entry name" value="P-loop containing nucleoside triphosphate hydrolases"/>
    <property type="match status" value="1"/>
</dbReference>
<evidence type="ECO:0000256" key="1">
    <source>
        <dbReference type="ARBA" id="ARBA00023134"/>
    </source>
</evidence>
<evidence type="ECO:0000256" key="2">
    <source>
        <dbReference type="SAM" id="MobiDB-lite"/>
    </source>
</evidence>
<feature type="domain" description="NOG1 N-terminal helical" evidence="4">
    <location>
        <begin position="74"/>
        <end position="228"/>
    </location>
</feature>
<dbReference type="InterPro" id="IPR006073">
    <property type="entry name" value="GTP-bd"/>
</dbReference>
<dbReference type="Gene3D" id="1.20.120.1190">
    <property type="match status" value="1"/>
</dbReference>
<accession>K8E8N3</accession>
<dbReference type="KEGG" id="bpg:Bathy01g02430"/>
<gene>
    <name evidence="5" type="ORF">Bathy01g02430</name>
</gene>
<keyword evidence="1" id="KW-0547">Nucleotide-binding</keyword>
<dbReference type="Pfam" id="PF17835">
    <property type="entry name" value="NOG1_N"/>
    <property type="match status" value="1"/>
</dbReference>
<protein>
    <recommendedName>
        <fullName evidence="7">Nucleolar GTP-binding protein 1</fullName>
    </recommendedName>
</protein>
<evidence type="ECO:0000259" key="3">
    <source>
        <dbReference type="Pfam" id="PF06858"/>
    </source>
</evidence>
<dbReference type="Proteomes" id="UP000198341">
    <property type="component" value="Chromosome 1"/>
</dbReference>
<dbReference type="InterPro" id="IPR027417">
    <property type="entry name" value="P-loop_NTPase"/>
</dbReference>
<proteinExistence type="predicted"/>
<feature type="domain" description="Nucleolar GTP-binding protein 1 Rossman-fold" evidence="3">
    <location>
        <begin position="300"/>
        <end position="357"/>
    </location>
</feature>
<dbReference type="Pfam" id="PF06858">
    <property type="entry name" value="NOG1"/>
    <property type="match status" value="1"/>
</dbReference>
<feature type="region of interest" description="Disordered" evidence="2">
    <location>
        <begin position="1"/>
        <end position="60"/>
    </location>
</feature>
<feature type="compositionally biased region" description="Low complexity" evidence="2">
    <location>
        <begin position="28"/>
        <end position="39"/>
    </location>
</feature>
<evidence type="ECO:0000313" key="6">
    <source>
        <dbReference type="Proteomes" id="UP000198341"/>
    </source>
</evidence>
<dbReference type="AlphaFoldDB" id="K8E8N3"/>
<dbReference type="Gene3D" id="3.40.50.300">
    <property type="entry name" value="P-loop containing nucleotide triphosphate hydrolases"/>
    <property type="match status" value="1"/>
</dbReference>